<dbReference type="GO" id="GO:0004150">
    <property type="term" value="F:dihydroneopterin aldolase activity"/>
    <property type="evidence" value="ECO:0007669"/>
    <property type="project" value="UniProtKB-UniRule"/>
</dbReference>
<comment type="pathway">
    <text evidence="3 8">Cofactor biosynthesis; tetrahydrofolate biosynthesis; 2-amino-4-hydroxy-6-hydroxymethyl-7,8-dihydropteridine diphosphate from 7,8-dihydroneopterin triphosphate: step 3/4.</text>
</comment>
<name>A0A395JEP0_9GAMM</name>
<dbReference type="FunFam" id="3.30.1130.10:FF:000002">
    <property type="entry name" value="7,8-dihydroneopterin aldolase"/>
    <property type="match status" value="1"/>
</dbReference>
<feature type="domain" description="Dihydroneopterin aldolase/epimerase" evidence="9">
    <location>
        <begin position="4"/>
        <end position="114"/>
    </location>
</feature>
<dbReference type="AlphaFoldDB" id="A0A395JEP0"/>
<evidence type="ECO:0000313" key="10">
    <source>
        <dbReference type="EMBL" id="RBP47073.1"/>
    </source>
</evidence>
<evidence type="ECO:0000256" key="5">
    <source>
        <dbReference type="ARBA" id="ARBA00022909"/>
    </source>
</evidence>
<evidence type="ECO:0000256" key="2">
    <source>
        <dbReference type="ARBA" id="ARBA00001353"/>
    </source>
</evidence>
<dbReference type="NCBIfam" id="TIGR00526">
    <property type="entry name" value="folB_dom"/>
    <property type="match status" value="1"/>
</dbReference>
<evidence type="ECO:0000256" key="7">
    <source>
        <dbReference type="ARBA" id="ARBA00023239"/>
    </source>
</evidence>
<dbReference type="GO" id="GO:0016853">
    <property type="term" value="F:isomerase activity"/>
    <property type="evidence" value="ECO:0007669"/>
    <property type="project" value="UniProtKB-KW"/>
</dbReference>
<dbReference type="OrthoDB" id="9810587at2"/>
<dbReference type="Gene3D" id="3.30.1130.10">
    <property type="match status" value="1"/>
</dbReference>
<dbReference type="GO" id="GO:0046654">
    <property type="term" value="P:tetrahydrofolate biosynthetic process"/>
    <property type="evidence" value="ECO:0007669"/>
    <property type="project" value="UniProtKB-UniRule"/>
</dbReference>
<evidence type="ECO:0000259" key="9">
    <source>
        <dbReference type="SMART" id="SM00905"/>
    </source>
</evidence>
<sequence length="117" mass="13163">MDTIYLKGLTLKCTIGVWQWEQAIKQTLKLDIELSTDASKAAQDDDLEQALDYQKVAERMQMVANEAPVKLLETLATRLANVLLDEFETTRVKLTLDKGQAVKGVKNVGIIIERSRD</sequence>
<dbReference type="InParanoid" id="A0A395JEP0"/>
<evidence type="ECO:0000256" key="3">
    <source>
        <dbReference type="ARBA" id="ARBA00005013"/>
    </source>
</evidence>
<keyword evidence="5 8" id="KW-0289">Folate biosynthesis</keyword>
<dbReference type="SUPFAM" id="SSF55620">
    <property type="entry name" value="Tetrahydrobiopterin biosynthesis enzymes-like"/>
    <property type="match status" value="1"/>
</dbReference>
<proteinExistence type="inferred from homology"/>
<dbReference type="NCBIfam" id="TIGR00525">
    <property type="entry name" value="folB"/>
    <property type="match status" value="1"/>
</dbReference>
<keyword evidence="7 8" id="KW-0456">Lyase</keyword>
<dbReference type="RefSeq" id="WP_113955956.1">
    <property type="nucleotide sequence ID" value="NZ_QNRT01000010.1"/>
</dbReference>
<dbReference type="GO" id="GO:0046656">
    <property type="term" value="P:folic acid biosynthetic process"/>
    <property type="evidence" value="ECO:0007669"/>
    <property type="project" value="UniProtKB-UniRule"/>
</dbReference>
<dbReference type="InterPro" id="IPR043133">
    <property type="entry name" value="GTP-CH-I_C/QueF"/>
</dbReference>
<evidence type="ECO:0000313" key="11">
    <source>
        <dbReference type="Proteomes" id="UP000253083"/>
    </source>
</evidence>
<gene>
    <name evidence="10" type="ORF">DFR28_11036</name>
</gene>
<comment type="catalytic activity">
    <reaction evidence="2 8">
        <text>7,8-dihydroneopterin = 6-hydroxymethyl-7,8-dihydropterin + glycolaldehyde</text>
        <dbReference type="Rhea" id="RHEA:10540"/>
        <dbReference type="ChEBI" id="CHEBI:17001"/>
        <dbReference type="ChEBI" id="CHEBI:17071"/>
        <dbReference type="ChEBI" id="CHEBI:44841"/>
        <dbReference type="EC" id="4.1.2.25"/>
    </reaction>
</comment>
<dbReference type="PANTHER" id="PTHR42844">
    <property type="entry name" value="DIHYDRONEOPTERIN ALDOLASE 1-RELATED"/>
    <property type="match status" value="1"/>
</dbReference>
<keyword evidence="11" id="KW-1185">Reference proteome</keyword>
<dbReference type="EC" id="4.1.2.25" evidence="8"/>
<evidence type="ECO:0000256" key="4">
    <source>
        <dbReference type="ARBA" id="ARBA00005708"/>
    </source>
</evidence>
<dbReference type="InterPro" id="IPR006156">
    <property type="entry name" value="Dihydroneopterin_aldolase"/>
</dbReference>
<comment type="similarity">
    <text evidence="4 8">Belongs to the DHNA family.</text>
</comment>
<comment type="function">
    <text evidence="8">Catalyzes the conversion of 7,8-dihydroneopterin to 6-hydroxymethyl-7,8-dihydropterin.</text>
</comment>
<dbReference type="GO" id="GO:0005737">
    <property type="term" value="C:cytoplasm"/>
    <property type="evidence" value="ECO:0007669"/>
    <property type="project" value="TreeGrafter"/>
</dbReference>
<protein>
    <recommendedName>
        <fullName evidence="8">7,8-dihydroneopterin aldolase</fullName>
        <ecNumber evidence="8">4.1.2.25</ecNumber>
    </recommendedName>
</protein>
<dbReference type="PANTHER" id="PTHR42844:SF1">
    <property type="entry name" value="DIHYDRONEOPTERIN ALDOLASE 1-RELATED"/>
    <property type="match status" value="1"/>
</dbReference>
<dbReference type="InterPro" id="IPR006157">
    <property type="entry name" value="FolB_dom"/>
</dbReference>
<evidence type="ECO:0000256" key="8">
    <source>
        <dbReference type="RuleBase" id="RU362079"/>
    </source>
</evidence>
<dbReference type="FunCoup" id="A0A395JEP0">
    <property type="interactions" value="382"/>
</dbReference>
<dbReference type="EMBL" id="QNRT01000010">
    <property type="protein sequence ID" value="RBP47073.1"/>
    <property type="molecule type" value="Genomic_DNA"/>
</dbReference>
<reference evidence="10 11" key="1">
    <citation type="submission" date="2018-06" db="EMBL/GenBank/DDBJ databases">
        <title>Genomic Encyclopedia of Type Strains, Phase IV (KMG-IV): sequencing the most valuable type-strain genomes for metagenomic binning, comparative biology and taxonomic classification.</title>
        <authorList>
            <person name="Goeker M."/>
        </authorList>
    </citation>
    <scope>NUCLEOTIDE SEQUENCE [LARGE SCALE GENOMIC DNA]</scope>
    <source>
        <strain evidence="10 11">DSM 24032</strain>
    </source>
</reference>
<dbReference type="Proteomes" id="UP000253083">
    <property type="component" value="Unassembled WGS sequence"/>
</dbReference>
<dbReference type="SMART" id="SM00905">
    <property type="entry name" value="FolB"/>
    <property type="match status" value="1"/>
</dbReference>
<accession>A0A395JEP0</accession>
<evidence type="ECO:0000256" key="1">
    <source>
        <dbReference type="ARBA" id="ARBA00000693"/>
    </source>
</evidence>
<evidence type="ECO:0000256" key="6">
    <source>
        <dbReference type="ARBA" id="ARBA00023235"/>
    </source>
</evidence>
<keyword evidence="6" id="KW-0413">Isomerase</keyword>
<comment type="caution">
    <text evidence="10">The sequence shown here is derived from an EMBL/GenBank/DDBJ whole genome shotgun (WGS) entry which is preliminary data.</text>
</comment>
<dbReference type="Pfam" id="PF02152">
    <property type="entry name" value="FolB"/>
    <property type="match status" value="1"/>
</dbReference>
<organism evidence="10 11">
    <name type="scientific">Arenicella xantha</name>
    <dbReference type="NCBI Taxonomy" id="644221"/>
    <lineage>
        <taxon>Bacteria</taxon>
        <taxon>Pseudomonadati</taxon>
        <taxon>Pseudomonadota</taxon>
        <taxon>Gammaproteobacteria</taxon>
        <taxon>Arenicellales</taxon>
        <taxon>Arenicellaceae</taxon>
        <taxon>Arenicella</taxon>
    </lineage>
</organism>
<dbReference type="UniPathway" id="UPA00077">
    <property type="reaction ID" value="UER00154"/>
</dbReference>
<comment type="catalytic activity">
    <reaction evidence="1">
        <text>7,8-dihydroneopterin = 7,8-dihydromonapterin</text>
        <dbReference type="Rhea" id="RHEA:45328"/>
        <dbReference type="ChEBI" id="CHEBI:17001"/>
        <dbReference type="ChEBI" id="CHEBI:71175"/>
        <dbReference type="EC" id="5.1.99.8"/>
    </reaction>
</comment>